<feature type="region of interest" description="Disordered" evidence="1">
    <location>
        <begin position="343"/>
        <end position="383"/>
    </location>
</feature>
<accession>A0A1J7JXZ6</accession>
<keyword evidence="3" id="KW-1185">Reference proteome</keyword>
<feature type="compositionally biased region" description="Basic and acidic residues" evidence="1">
    <location>
        <begin position="348"/>
        <end position="383"/>
    </location>
</feature>
<dbReference type="Proteomes" id="UP000182658">
    <property type="component" value="Unassembled WGS sequence"/>
</dbReference>
<evidence type="ECO:0000256" key="1">
    <source>
        <dbReference type="SAM" id="MobiDB-lite"/>
    </source>
</evidence>
<dbReference type="PANTHER" id="PTHR42085">
    <property type="entry name" value="F-BOX DOMAIN-CONTAINING PROTEIN"/>
    <property type="match status" value="1"/>
</dbReference>
<dbReference type="OrthoDB" id="5226972at2759"/>
<dbReference type="STRING" id="1408157.A0A1J7JXZ6"/>
<reference evidence="2 3" key="1">
    <citation type="submission" date="2016-10" db="EMBL/GenBank/DDBJ databases">
        <title>Draft genome sequence of Coniochaeta ligniaria NRRL30616, a lignocellulolytic fungus for bioabatement of inhibitors in plant biomass hydrolysates.</title>
        <authorList>
            <consortium name="DOE Joint Genome Institute"/>
            <person name="Jimenez D.J."/>
            <person name="Hector R.E."/>
            <person name="Riley R."/>
            <person name="Sun H."/>
            <person name="Grigoriev I.V."/>
            <person name="Van Elsas J.D."/>
            <person name="Nichols N.N."/>
        </authorList>
    </citation>
    <scope>NUCLEOTIDE SEQUENCE [LARGE SCALE GENOMIC DNA]</scope>
    <source>
        <strain evidence="2 3">NRRL 30616</strain>
    </source>
</reference>
<dbReference type="InterPro" id="IPR038883">
    <property type="entry name" value="AN11006-like"/>
</dbReference>
<organism evidence="2 3">
    <name type="scientific">Coniochaeta ligniaria NRRL 30616</name>
    <dbReference type="NCBI Taxonomy" id="1408157"/>
    <lineage>
        <taxon>Eukaryota</taxon>
        <taxon>Fungi</taxon>
        <taxon>Dikarya</taxon>
        <taxon>Ascomycota</taxon>
        <taxon>Pezizomycotina</taxon>
        <taxon>Sordariomycetes</taxon>
        <taxon>Sordariomycetidae</taxon>
        <taxon>Coniochaetales</taxon>
        <taxon>Coniochaetaceae</taxon>
        <taxon>Coniochaeta</taxon>
    </lineage>
</organism>
<dbReference type="InParanoid" id="A0A1J7JXZ6"/>
<sequence>MPPLKELTITPPFTPKKGFLGLPRELRDVIYTFTLVQPIKWSRRHKPTCPHCPRTCTVFERPLFTYNVQPCACLRRTGLALLLANRQIHAEAAPVFWAENPHCFSLAAEFTAGIITGPVLRPAYRLLLRHVSVMSVTWAFNQPYGGASVATKEQTALLWQALMECRGLERLEVHPFYGWWHVEQYGYLGRLGAALPLLRSFGWEKLNYFNVGKDFKGQWLDFPKLQTLYCLSRKEVDVGSFTSGGAVRESIREFETNFLVHVRYAIECDLLGHRYRPQSLNSPVYRSFSYKLGEGLDDRNPTQTLQLRDCTTTTVQLFGLPLSAETRKRNARERYIHDVLQRKQGKPTMREQKMSEAVKVRRSENKSKQKLREERERNNERTQKFLRQIDDRLWMAQQARMEEVDRKAALQQSLEAAAELKRLERKKVSRPR</sequence>
<evidence type="ECO:0000313" key="3">
    <source>
        <dbReference type="Proteomes" id="UP000182658"/>
    </source>
</evidence>
<gene>
    <name evidence="2" type="ORF">CONLIGDRAFT_626336</name>
</gene>
<dbReference type="EMBL" id="KV875093">
    <property type="protein sequence ID" value="OIW34300.1"/>
    <property type="molecule type" value="Genomic_DNA"/>
</dbReference>
<dbReference type="AlphaFoldDB" id="A0A1J7JXZ6"/>
<evidence type="ECO:0000313" key="2">
    <source>
        <dbReference type="EMBL" id="OIW34300.1"/>
    </source>
</evidence>
<name>A0A1J7JXZ6_9PEZI</name>
<protein>
    <submittedName>
        <fullName evidence="2">Uncharacterized protein</fullName>
    </submittedName>
</protein>
<dbReference type="PANTHER" id="PTHR42085:SF2">
    <property type="entry name" value="F-BOX DOMAIN-CONTAINING PROTEIN"/>
    <property type="match status" value="1"/>
</dbReference>
<proteinExistence type="predicted"/>